<dbReference type="CDD" id="cd00267">
    <property type="entry name" value="ABC_ATPase"/>
    <property type="match status" value="1"/>
</dbReference>
<organism evidence="5 6">
    <name type="scientific">Vibrio sinensis</name>
    <dbReference type="NCBI Taxonomy" id="2302434"/>
    <lineage>
        <taxon>Bacteria</taxon>
        <taxon>Pseudomonadati</taxon>
        <taxon>Pseudomonadota</taxon>
        <taxon>Gammaproteobacteria</taxon>
        <taxon>Vibrionales</taxon>
        <taxon>Vibrionaceae</taxon>
        <taxon>Vibrio</taxon>
    </lineage>
</organism>
<comment type="caution">
    <text evidence="5">The sequence shown here is derived from an EMBL/GenBank/DDBJ whole genome shotgun (WGS) entry which is preliminary data.</text>
</comment>
<evidence type="ECO:0000313" key="6">
    <source>
        <dbReference type="Proteomes" id="UP000273252"/>
    </source>
</evidence>
<dbReference type="PROSITE" id="PS50893">
    <property type="entry name" value="ABC_TRANSPORTER_2"/>
    <property type="match status" value="2"/>
</dbReference>
<gene>
    <name evidence="5" type="primary">modF</name>
    <name evidence="5" type="ORF">DZ860_20375</name>
</gene>
<evidence type="ECO:0000256" key="2">
    <source>
        <dbReference type="ARBA" id="ARBA00022741"/>
    </source>
</evidence>
<accession>A0A3A6QC37</accession>
<dbReference type="FunFam" id="3.40.50.300:FF:000866">
    <property type="entry name" value="Molybdate ABC transporter ATP-binding protein ModF"/>
    <property type="match status" value="1"/>
</dbReference>
<feature type="domain" description="ABC transporter" evidence="4">
    <location>
        <begin position="1"/>
        <end position="230"/>
    </location>
</feature>
<dbReference type="PANTHER" id="PTHR43553">
    <property type="entry name" value="HEAVY METAL TRANSPORTER"/>
    <property type="match status" value="1"/>
</dbReference>
<sequence length="512" mass="58792">MDIQFAGLIAQGKVDALQIEHWHIQHQQSWGIFVTEGDSGSLIGDLLCGEIEYQQGSLLRTDGRIAQVSLEEQQRLLERELNNDDTDFLDRIDTGSRVEALIQEQSNDYQLTEKLLTELDLLHLRNSGFRVLSTGETRRVILARALASDPDFLVLDNPFTGLDTAHRQTLALYLHKLSQSLQMLVCFSREEDLPEWIEHIALFERGKLDSILDKRRWDSHPVIKQIKQQADQQSEEMLSLVRRHTYLSPFDDPLFSLTDGHVAYTDKTIFTAVDWEIKKGEHWQISGPNGCGKSTLLGLIFGDHPQCYSNNIQIFGRQRGSGETIWEIKKHIGMVSSALHLQYRVNCCALDVILSGFYDSIGIYQQPTKDEINIARDWLKILHMQDYAKTSFKQLEYGQQRLLLIARAIVKRPTLLILDEPYQGLDYLGRRLVKNALELIAREQLCQLLYVSHYHADKLDSIKNYLDFVPIHPSSSSSSEKSSHQQQSLCGYTVKITRQKIPFNQHKKCFEV</sequence>
<keyword evidence="6" id="KW-1185">Reference proteome</keyword>
<evidence type="ECO:0000259" key="4">
    <source>
        <dbReference type="PROSITE" id="PS50893"/>
    </source>
</evidence>
<dbReference type="InterPro" id="IPR003593">
    <property type="entry name" value="AAA+_ATPase"/>
</dbReference>
<keyword evidence="2" id="KW-0547">Nucleotide-binding</keyword>
<name>A0A3A6QC37_9VIBR</name>
<dbReference type="Gene3D" id="3.40.50.300">
    <property type="entry name" value="P-loop containing nucleotide triphosphate hydrolases"/>
    <property type="match status" value="2"/>
</dbReference>
<dbReference type="AlphaFoldDB" id="A0A3A6QC37"/>
<dbReference type="GO" id="GO:0042626">
    <property type="term" value="F:ATPase-coupled transmembrane transporter activity"/>
    <property type="evidence" value="ECO:0007669"/>
    <property type="project" value="TreeGrafter"/>
</dbReference>
<protein>
    <submittedName>
        <fullName evidence="5">Molybdate ABC transporter ATP-binding protein ModF</fullName>
    </submittedName>
</protein>
<evidence type="ECO:0000256" key="1">
    <source>
        <dbReference type="ARBA" id="ARBA00022448"/>
    </source>
</evidence>
<keyword evidence="3 5" id="KW-0067">ATP-binding</keyword>
<dbReference type="OrthoDB" id="9805029at2"/>
<dbReference type="InterPro" id="IPR027417">
    <property type="entry name" value="P-loop_NTPase"/>
</dbReference>
<dbReference type="RefSeq" id="WP_120034805.1">
    <property type="nucleotide sequence ID" value="NZ_QVMU01000029.1"/>
</dbReference>
<dbReference type="InterPro" id="IPR003439">
    <property type="entry name" value="ABC_transporter-like_ATP-bd"/>
</dbReference>
<evidence type="ECO:0000256" key="3">
    <source>
        <dbReference type="ARBA" id="ARBA00022840"/>
    </source>
</evidence>
<reference evidence="5 6" key="1">
    <citation type="submission" date="2018-08" db="EMBL/GenBank/DDBJ databases">
        <title>Vibrio isolated from the Eastern China Marginal Seas.</title>
        <authorList>
            <person name="Li Y."/>
        </authorList>
    </citation>
    <scope>NUCLEOTIDE SEQUENCE [LARGE SCALE GENOMIC DNA]</scope>
    <source>
        <strain evidence="5 6">BEI233</strain>
    </source>
</reference>
<dbReference type="SUPFAM" id="SSF52540">
    <property type="entry name" value="P-loop containing nucleoside triphosphate hydrolases"/>
    <property type="match status" value="2"/>
</dbReference>
<evidence type="ECO:0000313" key="5">
    <source>
        <dbReference type="EMBL" id="RJX66193.1"/>
    </source>
</evidence>
<dbReference type="GO" id="GO:0005524">
    <property type="term" value="F:ATP binding"/>
    <property type="evidence" value="ECO:0007669"/>
    <property type="project" value="UniProtKB-KW"/>
</dbReference>
<dbReference type="SMART" id="SM00382">
    <property type="entry name" value="AAA"/>
    <property type="match status" value="1"/>
</dbReference>
<dbReference type="Pfam" id="PF00005">
    <property type="entry name" value="ABC_tran"/>
    <property type="match status" value="2"/>
</dbReference>
<dbReference type="GO" id="GO:0016887">
    <property type="term" value="F:ATP hydrolysis activity"/>
    <property type="evidence" value="ECO:0007669"/>
    <property type="project" value="InterPro"/>
</dbReference>
<dbReference type="GO" id="GO:0043190">
    <property type="term" value="C:ATP-binding cassette (ABC) transporter complex"/>
    <property type="evidence" value="ECO:0007669"/>
    <property type="project" value="TreeGrafter"/>
</dbReference>
<dbReference type="Proteomes" id="UP000273252">
    <property type="component" value="Unassembled WGS sequence"/>
</dbReference>
<proteinExistence type="predicted"/>
<feature type="domain" description="ABC transporter" evidence="4">
    <location>
        <begin position="255"/>
        <end position="499"/>
    </location>
</feature>
<dbReference type="EMBL" id="QVMU01000029">
    <property type="protein sequence ID" value="RJX66193.1"/>
    <property type="molecule type" value="Genomic_DNA"/>
</dbReference>
<dbReference type="InterPro" id="IPR050095">
    <property type="entry name" value="ECF_ABC_transporter_ATP-bd"/>
</dbReference>
<dbReference type="PANTHER" id="PTHR43553:SF3">
    <property type="entry name" value="ABC TRANSPORTER ATP-BINDING PROTEIN MODF"/>
    <property type="match status" value="1"/>
</dbReference>
<keyword evidence="1" id="KW-0813">Transport</keyword>
<dbReference type="NCBIfam" id="NF008186">
    <property type="entry name" value="PRK10938.1"/>
    <property type="match status" value="1"/>
</dbReference>